<organism evidence="2 3">
    <name type="scientific">Paralvinella palmiformis</name>
    <dbReference type="NCBI Taxonomy" id="53620"/>
    <lineage>
        <taxon>Eukaryota</taxon>
        <taxon>Metazoa</taxon>
        <taxon>Spiralia</taxon>
        <taxon>Lophotrochozoa</taxon>
        <taxon>Annelida</taxon>
        <taxon>Polychaeta</taxon>
        <taxon>Sedentaria</taxon>
        <taxon>Canalipalpata</taxon>
        <taxon>Terebellida</taxon>
        <taxon>Terebelliformia</taxon>
        <taxon>Alvinellidae</taxon>
        <taxon>Paralvinella</taxon>
    </lineage>
</organism>
<sequence length="384" mass="44597">MRKEMILIFLFYSIKSSTIALGRLRIRFEDSGINPDNKEFITDDSPRTCATFNNGDDTNIPRNTNFRIEVADYIIHYVNVTLIGTNLGCGHNLYVTPLSAAETEKWTGRWTTCPLTEETKYEDKERCSYWCRCRGSCEEIQVFKRPKIIKDSSWNLCYICITPDYLDLIGCSIDPTKISDVYSINPTSNSSDCIYKKDVYCDMEKDDGGWTVIMRRKDGSVDFNKEWEDYKLGFGSLNGEFWAGNELIHQLTNDGRTYTLRVDLTDYDGESIYAKYRNFSVGPESDNYRLHVSDYDDNSTATNHFQIHHDGCKFSTGSIDNDLSSYHLAKKRKAPWWYCDSSYVILTGQYGEYENITFGIGIRWRYPWSYSHYAKFVVMMIRPN</sequence>
<accession>A0AAD9ISB7</accession>
<dbReference type="SMART" id="SM00186">
    <property type="entry name" value="FBG"/>
    <property type="match status" value="1"/>
</dbReference>
<dbReference type="PANTHER" id="PTHR19143">
    <property type="entry name" value="FIBRINOGEN/TENASCIN/ANGIOPOEITIN"/>
    <property type="match status" value="1"/>
</dbReference>
<protein>
    <recommendedName>
        <fullName evidence="1">Fibrinogen C-terminal domain-containing protein</fullName>
    </recommendedName>
</protein>
<dbReference type="EMBL" id="JAODUP010001496">
    <property type="protein sequence ID" value="KAK2140067.1"/>
    <property type="molecule type" value="Genomic_DNA"/>
</dbReference>
<feature type="domain" description="Fibrinogen C-terminal" evidence="1">
    <location>
        <begin position="162"/>
        <end position="384"/>
    </location>
</feature>
<dbReference type="AlphaFoldDB" id="A0AAD9ISB7"/>
<gene>
    <name evidence="2" type="ORF">LSH36_1496g00008</name>
</gene>
<evidence type="ECO:0000313" key="3">
    <source>
        <dbReference type="Proteomes" id="UP001208570"/>
    </source>
</evidence>
<name>A0AAD9ISB7_9ANNE</name>
<dbReference type="SUPFAM" id="SSF56496">
    <property type="entry name" value="Fibrinogen C-terminal domain-like"/>
    <property type="match status" value="1"/>
</dbReference>
<dbReference type="CDD" id="cd00087">
    <property type="entry name" value="FReD"/>
    <property type="match status" value="1"/>
</dbReference>
<dbReference type="InterPro" id="IPR050373">
    <property type="entry name" value="Fibrinogen_C-term_domain"/>
</dbReference>
<dbReference type="InterPro" id="IPR036056">
    <property type="entry name" value="Fibrinogen-like_C"/>
</dbReference>
<evidence type="ECO:0000259" key="1">
    <source>
        <dbReference type="PROSITE" id="PS51406"/>
    </source>
</evidence>
<dbReference type="NCBIfam" id="NF040941">
    <property type="entry name" value="GGGWT_bact"/>
    <property type="match status" value="1"/>
</dbReference>
<dbReference type="Gene3D" id="3.90.215.10">
    <property type="entry name" value="Gamma Fibrinogen, chain A, domain 1"/>
    <property type="match status" value="1"/>
</dbReference>
<dbReference type="InterPro" id="IPR002181">
    <property type="entry name" value="Fibrinogen_a/b/g_C_dom"/>
</dbReference>
<dbReference type="Pfam" id="PF00147">
    <property type="entry name" value="Fibrinogen_C"/>
    <property type="match status" value="1"/>
</dbReference>
<dbReference type="Proteomes" id="UP001208570">
    <property type="component" value="Unassembled WGS sequence"/>
</dbReference>
<proteinExistence type="predicted"/>
<dbReference type="PROSITE" id="PS51406">
    <property type="entry name" value="FIBRINOGEN_C_2"/>
    <property type="match status" value="1"/>
</dbReference>
<dbReference type="InterPro" id="IPR014716">
    <property type="entry name" value="Fibrinogen_a/b/g_C_1"/>
</dbReference>
<keyword evidence="3" id="KW-1185">Reference proteome</keyword>
<dbReference type="PANTHER" id="PTHR19143:SF327">
    <property type="entry name" value="FI21813P1-RELATED"/>
    <property type="match status" value="1"/>
</dbReference>
<comment type="caution">
    <text evidence="2">The sequence shown here is derived from an EMBL/GenBank/DDBJ whole genome shotgun (WGS) entry which is preliminary data.</text>
</comment>
<evidence type="ECO:0000313" key="2">
    <source>
        <dbReference type="EMBL" id="KAK2140067.1"/>
    </source>
</evidence>
<reference evidence="2" key="1">
    <citation type="journal article" date="2023" name="Mol. Biol. Evol.">
        <title>Third-Generation Sequencing Reveals the Adaptive Role of the Epigenome in Three Deep-Sea Polychaetes.</title>
        <authorList>
            <person name="Perez M."/>
            <person name="Aroh O."/>
            <person name="Sun Y."/>
            <person name="Lan Y."/>
            <person name="Juniper S.K."/>
            <person name="Young C.R."/>
            <person name="Angers B."/>
            <person name="Qian P.Y."/>
        </authorList>
    </citation>
    <scope>NUCLEOTIDE SEQUENCE</scope>
    <source>
        <strain evidence="2">P08H-3</strain>
    </source>
</reference>
<dbReference type="GO" id="GO:0005615">
    <property type="term" value="C:extracellular space"/>
    <property type="evidence" value="ECO:0007669"/>
    <property type="project" value="TreeGrafter"/>
</dbReference>